<evidence type="ECO:0000313" key="4">
    <source>
        <dbReference type="EMBL" id="KAA1423664.1"/>
    </source>
</evidence>
<dbReference type="InterPro" id="IPR000182">
    <property type="entry name" value="GNAT_dom"/>
</dbReference>
<dbReference type="RefSeq" id="WP_149769183.1">
    <property type="nucleotide sequence ID" value="NZ_VDFQ02000002.1"/>
</dbReference>
<sequence length="166" mass="18200">MRSATRADVEAIREIERLADERFRDLGLGFVADGEPTSYEVVAAAVDRGTAWVEVDGVGTPIAFATVDVLDGCAHLEQLSVIPAHGRRGVGTALVGAVEEWALCRGLGVVTLTTFADVPWNAPYYRRLGFEVVPETRWTPGVRERIAEETAFFDPWRRVVMAKALV</sequence>
<dbReference type="Pfam" id="PF00583">
    <property type="entry name" value="Acetyltransf_1"/>
    <property type="match status" value="1"/>
</dbReference>
<reference evidence="4 5" key="1">
    <citation type="submission" date="2019-09" db="EMBL/GenBank/DDBJ databases">
        <title>Mumia zhuanghuii sp. nov. isolated from the intestinal contents of plateau pika (Ochotona curzoniae) in the Qinghai-Tibet plateau of China.</title>
        <authorList>
            <person name="Tian Z."/>
        </authorList>
    </citation>
    <scope>NUCLEOTIDE SEQUENCE [LARGE SCALE GENOMIC DNA]</scope>
    <source>
        <strain evidence="5">350</strain>
    </source>
</reference>
<evidence type="ECO:0000256" key="2">
    <source>
        <dbReference type="ARBA" id="ARBA00023315"/>
    </source>
</evidence>
<dbReference type="EMBL" id="VDFQ02000002">
    <property type="protein sequence ID" value="KAA1423664.1"/>
    <property type="molecule type" value="Genomic_DNA"/>
</dbReference>
<keyword evidence="1 4" id="KW-0808">Transferase</keyword>
<accession>A0A5Q6S041</accession>
<dbReference type="AlphaFoldDB" id="A0A5Q6S041"/>
<dbReference type="GO" id="GO:0016747">
    <property type="term" value="F:acyltransferase activity, transferring groups other than amino-acyl groups"/>
    <property type="evidence" value="ECO:0007669"/>
    <property type="project" value="InterPro"/>
</dbReference>
<dbReference type="SUPFAM" id="SSF55729">
    <property type="entry name" value="Acyl-CoA N-acyltransferases (Nat)"/>
    <property type="match status" value="1"/>
</dbReference>
<dbReference type="PANTHER" id="PTHR43800:SF1">
    <property type="entry name" value="PEPTIDYL-LYSINE N-ACETYLTRANSFERASE YJAB"/>
    <property type="match status" value="1"/>
</dbReference>
<gene>
    <name evidence="4" type="ORF">FE697_008755</name>
</gene>
<organism evidence="4 5">
    <name type="scientific">Mumia zhuanghuii</name>
    <dbReference type="NCBI Taxonomy" id="2585211"/>
    <lineage>
        <taxon>Bacteria</taxon>
        <taxon>Bacillati</taxon>
        <taxon>Actinomycetota</taxon>
        <taxon>Actinomycetes</taxon>
        <taxon>Propionibacteriales</taxon>
        <taxon>Nocardioidaceae</taxon>
        <taxon>Mumia</taxon>
    </lineage>
</organism>
<dbReference type="PANTHER" id="PTHR43800">
    <property type="entry name" value="PEPTIDYL-LYSINE N-ACETYLTRANSFERASE YJAB"/>
    <property type="match status" value="1"/>
</dbReference>
<dbReference type="Proteomes" id="UP000307768">
    <property type="component" value="Unassembled WGS sequence"/>
</dbReference>
<evidence type="ECO:0000256" key="1">
    <source>
        <dbReference type="ARBA" id="ARBA00022679"/>
    </source>
</evidence>
<name>A0A5Q6S041_9ACTN</name>
<proteinExistence type="predicted"/>
<dbReference type="Gene3D" id="3.40.630.30">
    <property type="match status" value="1"/>
</dbReference>
<dbReference type="InterPro" id="IPR016181">
    <property type="entry name" value="Acyl_CoA_acyltransferase"/>
</dbReference>
<dbReference type="PROSITE" id="PS51186">
    <property type="entry name" value="GNAT"/>
    <property type="match status" value="1"/>
</dbReference>
<keyword evidence="2" id="KW-0012">Acyltransferase</keyword>
<evidence type="ECO:0000259" key="3">
    <source>
        <dbReference type="PROSITE" id="PS51186"/>
    </source>
</evidence>
<protein>
    <submittedName>
        <fullName evidence="4">GNAT family N-acetyltransferase</fullName>
    </submittedName>
</protein>
<evidence type="ECO:0000313" key="5">
    <source>
        <dbReference type="Proteomes" id="UP000307768"/>
    </source>
</evidence>
<dbReference type="CDD" id="cd04301">
    <property type="entry name" value="NAT_SF"/>
    <property type="match status" value="1"/>
</dbReference>
<comment type="caution">
    <text evidence="4">The sequence shown here is derived from an EMBL/GenBank/DDBJ whole genome shotgun (WGS) entry which is preliminary data.</text>
</comment>
<feature type="domain" description="N-acetyltransferase" evidence="3">
    <location>
        <begin position="1"/>
        <end position="166"/>
    </location>
</feature>
<dbReference type="OrthoDB" id="572496at2"/>